<dbReference type="OMA" id="YKICILK"/>
<dbReference type="OrthoDB" id="434723at2759"/>
<dbReference type="HOGENOM" id="CLU_2313106_0_0_1"/>
<sequence>LIRRFKELQSERVGTYAFFEKGFQDYLSSYPNYDFQTYRQMAHETTETFKKISNEIIDIKIKLNKTPNCQIISQIIAKVQDHEQEKLNLVPLFFLDFFFI</sequence>
<dbReference type="InterPro" id="IPR039491">
    <property type="entry name" value="REX1-B"/>
</dbReference>
<dbReference type="EnsemblMetazoa" id="HelroT91026">
    <property type="protein sequence ID" value="HelroP91026"/>
    <property type="gene ID" value="HelroG91026"/>
</dbReference>
<reference evidence="1 3" key="2">
    <citation type="journal article" date="2013" name="Nature">
        <title>Insights into bilaterian evolution from three spiralian genomes.</title>
        <authorList>
            <person name="Simakov O."/>
            <person name="Marletaz F."/>
            <person name="Cho S.J."/>
            <person name="Edsinger-Gonzales E."/>
            <person name="Havlak P."/>
            <person name="Hellsten U."/>
            <person name="Kuo D.H."/>
            <person name="Larsson T."/>
            <person name="Lv J."/>
            <person name="Arendt D."/>
            <person name="Savage R."/>
            <person name="Osoegawa K."/>
            <person name="de Jong P."/>
            <person name="Grimwood J."/>
            <person name="Chapman J.A."/>
            <person name="Shapiro H."/>
            <person name="Aerts A."/>
            <person name="Otillar R.P."/>
            <person name="Terry A.Y."/>
            <person name="Boore J.L."/>
            <person name="Grigoriev I.V."/>
            <person name="Lindberg D.R."/>
            <person name="Seaver E.C."/>
            <person name="Weisblat D.A."/>
            <person name="Putnam N.H."/>
            <person name="Rokhsar D.S."/>
        </authorList>
    </citation>
    <scope>NUCLEOTIDE SEQUENCE</scope>
</reference>
<keyword evidence="3" id="KW-1185">Reference proteome</keyword>
<dbReference type="KEGG" id="hro:HELRODRAFT_91026"/>
<accession>T1G7Y8</accession>
<dbReference type="Pfam" id="PF14966">
    <property type="entry name" value="DNA_repr_REX1B"/>
    <property type="match status" value="1"/>
</dbReference>
<dbReference type="EMBL" id="KB097778">
    <property type="protein sequence ID" value="ESN90087.1"/>
    <property type="molecule type" value="Genomic_DNA"/>
</dbReference>
<dbReference type="RefSeq" id="XP_009031852.1">
    <property type="nucleotide sequence ID" value="XM_009033604.1"/>
</dbReference>
<protein>
    <submittedName>
        <fullName evidence="1 2">Uncharacterized protein</fullName>
    </submittedName>
</protein>
<dbReference type="EMBL" id="AMQM01008447">
    <property type="status" value="NOT_ANNOTATED_CDS"/>
    <property type="molecule type" value="Genomic_DNA"/>
</dbReference>
<reference evidence="2" key="3">
    <citation type="submission" date="2015-06" db="UniProtKB">
        <authorList>
            <consortium name="EnsemblMetazoa"/>
        </authorList>
    </citation>
    <scope>IDENTIFICATION</scope>
</reference>
<dbReference type="InParanoid" id="T1G7Y8"/>
<name>T1G7Y8_HELRO</name>
<evidence type="ECO:0000313" key="2">
    <source>
        <dbReference type="EnsemblMetazoa" id="HelroP91026"/>
    </source>
</evidence>
<dbReference type="CTD" id="20217185"/>
<organism evidence="2 3">
    <name type="scientific">Helobdella robusta</name>
    <name type="common">Californian leech</name>
    <dbReference type="NCBI Taxonomy" id="6412"/>
    <lineage>
        <taxon>Eukaryota</taxon>
        <taxon>Metazoa</taxon>
        <taxon>Spiralia</taxon>
        <taxon>Lophotrochozoa</taxon>
        <taxon>Annelida</taxon>
        <taxon>Clitellata</taxon>
        <taxon>Hirudinea</taxon>
        <taxon>Rhynchobdellida</taxon>
        <taxon>Glossiphoniidae</taxon>
        <taxon>Helobdella</taxon>
    </lineage>
</organism>
<gene>
    <name evidence="2" type="primary">20217185</name>
    <name evidence="1" type="ORF">HELRODRAFT_91026</name>
</gene>
<dbReference type="PANTHER" id="PTHR28309">
    <property type="entry name" value="REQUIRED FOR EXCISION 1-B DOMAIN-CONTAINING PROTEIN"/>
    <property type="match status" value="1"/>
</dbReference>
<dbReference type="AlphaFoldDB" id="T1G7Y8"/>
<proteinExistence type="predicted"/>
<dbReference type="Proteomes" id="UP000015101">
    <property type="component" value="Unassembled WGS sequence"/>
</dbReference>
<evidence type="ECO:0000313" key="1">
    <source>
        <dbReference type="EMBL" id="ESN90087.1"/>
    </source>
</evidence>
<dbReference type="PANTHER" id="PTHR28309:SF1">
    <property type="entry name" value="REQUIRED FOR EXCISION 1-B DOMAIN-CONTAINING PROTEIN"/>
    <property type="match status" value="1"/>
</dbReference>
<evidence type="ECO:0000313" key="3">
    <source>
        <dbReference type="Proteomes" id="UP000015101"/>
    </source>
</evidence>
<dbReference type="GeneID" id="20217185"/>
<reference evidence="3" key="1">
    <citation type="submission" date="2012-12" db="EMBL/GenBank/DDBJ databases">
        <authorList>
            <person name="Hellsten U."/>
            <person name="Grimwood J."/>
            <person name="Chapman J.A."/>
            <person name="Shapiro H."/>
            <person name="Aerts A."/>
            <person name="Otillar R.P."/>
            <person name="Terry A.Y."/>
            <person name="Boore J.L."/>
            <person name="Simakov O."/>
            <person name="Marletaz F."/>
            <person name="Cho S.-J."/>
            <person name="Edsinger-Gonzales E."/>
            <person name="Havlak P."/>
            <person name="Kuo D.-H."/>
            <person name="Larsson T."/>
            <person name="Lv J."/>
            <person name="Arendt D."/>
            <person name="Savage R."/>
            <person name="Osoegawa K."/>
            <person name="de Jong P."/>
            <person name="Lindberg D.R."/>
            <person name="Seaver E.C."/>
            <person name="Weisblat D.A."/>
            <person name="Putnam N.H."/>
            <person name="Grigoriev I.V."/>
            <person name="Rokhsar D.S."/>
        </authorList>
    </citation>
    <scope>NUCLEOTIDE SEQUENCE</scope>
</reference>